<reference evidence="4" key="1">
    <citation type="journal article" date="2019" name="Int. J. Syst. Evol. Microbiol.">
        <title>The Global Catalogue of Microorganisms (GCM) 10K type strain sequencing project: providing services to taxonomists for standard genome sequencing and annotation.</title>
        <authorList>
            <consortium name="The Broad Institute Genomics Platform"/>
            <consortium name="The Broad Institute Genome Sequencing Center for Infectious Disease"/>
            <person name="Wu L."/>
            <person name="Ma J."/>
        </authorList>
    </citation>
    <scope>NUCLEOTIDE SEQUENCE [LARGE SCALE GENOMIC DNA]</scope>
    <source>
        <strain evidence="4">KCTC 32255</strain>
    </source>
</reference>
<evidence type="ECO:0000259" key="2">
    <source>
        <dbReference type="Pfam" id="PF00350"/>
    </source>
</evidence>
<sequence length="611" mass="66035">MTSAFFQPRATPIENARKGCDSLIASLREIDANAADWVRETRERQGDAPAIVVVGETKRGKSSLVNAMLASQGLSPVDADVATATYLRFIYGDSPRARACYPGHRPPVPFELDELASWTSATCELPEGQLPPRYVEVAYPCPLLRRVSLVDTPGVGGLDSMHGELAIEAAASATALLFVVDASGPFTASELAFLRKVSDKVETVLFALSKTDAFKGWRQVLDANTTLLAEHAPRFADAEVFPVSARMFDMASTASSDDAAAMLRQQSGVIALQTAVQEAVIGRADALREANTLRTLVTAFEEQTARLTAERRALQAGESEGDALRKRRDALRAERKSSTRGWQLTLRSEIQRARVDCTHEVARQVRDVQSWFRQRIDGADADVLDALPREVDSALRLVSARLNTLLDQRLNEATSNALADLFSEDELRVIRAQFARGGTQPVVLRPPEKRPATAEDKLMVGMGTYMGIGASGTGLSLATGGAMTLATAGLVAVPVLAVGLGAGWWIGRTRRHAANKQHVKTWLTDAIADARSAIDQLVSEQIIDAEHQLSLALEEALTRRIEAIEAEIKEVDTTLKLSAAEKSKQLATVGAHLKNAESGLETARTLLASLR</sequence>
<dbReference type="RefSeq" id="WP_345403618.1">
    <property type="nucleotide sequence ID" value="NZ_BAABLA010000115.1"/>
</dbReference>
<keyword evidence="4" id="KW-1185">Reference proteome</keyword>
<feature type="transmembrane region" description="Helical" evidence="1">
    <location>
        <begin position="485"/>
        <end position="506"/>
    </location>
</feature>
<accession>A0ABW2BUG0</accession>
<dbReference type="Proteomes" id="UP001596337">
    <property type="component" value="Unassembled WGS sequence"/>
</dbReference>
<proteinExistence type="predicted"/>
<dbReference type="PANTHER" id="PTHR43681:SF1">
    <property type="entry name" value="SARCALUMENIN"/>
    <property type="match status" value="1"/>
</dbReference>
<evidence type="ECO:0000313" key="4">
    <source>
        <dbReference type="Proteomes" id="UP001596337"/>
    </source>
</evidence>
<feature type="domain" description="Dynamin N-terminal" evidence="2">
    <location>
        <begin position="51"/>
        <end position="205"/>
    </location>
</feature>
<gene>
    <name evidence="3" type="ORF">ACFQGD_01445</name>
</gene>
<dbReference type="SUPFAM" id="SSF52540">
    <property type="entry name" value="P-loop containing nucleoside triphosphate hydrolases"/>
    <property type="match status" value="1"/>
</dbReference>
<keyword evidence="1" id="KW-0472">Membrane</keyword>
<evidence type="ECO:0000313" key="3">
    <source>
        <dbReference type="EMBL" id="MFC6865803.1"/>
    </source>
</evidence>
<dbReference type="PANTHER" id="PTHR43681">
    <property type="entry name" value="TRANSMEMBRANE GTPASE FZO"/>
    <property type="match status" value="1"/>
</dbReference>
<evidence type="ECO:0000256" key="1">
    <source>
        <dbReference type="SAM" id="Phobius"/>
    </source>
</evidence>
<comment type="caution">
    <text evidence="3">The sequence shown here is derived from an EMBL/GenBank/DDBJ whole genome shotgun (WGS) entry which is preliminary data.</text>
</comment>
<keyword evidence="1" id="KW-1133">Transmembrane helix</keyword>
<protein>
    <submittedName>
        <fullName evidence="3">Dynamin family protein</fullName>
    </submittedName>
</protein>
<dbReference type="Pfam" id="PF00350">
    <property type="entry name" value="Dynamin_N"/>
    <property type="match status" value="1"/>
</dbReference>
<dbReference type="InterPro" id="IPR051943">
    <property type="entry name" value="TRAFAC_Dynamin-like_GTPase"/>
</dbReference>
<name>A0ABW2BUG0_9PSEU</name>
<dbReference type="InterPro" id="IPR027417">
    <property type="entry name" value="P-loop_NTPase"/>
</dbReference>
<keyword evidence="1" id="KW-0812">Transmembrane</keyword>
<dbReference type="Gene3D" id="3.40.50.300">
    <property type="entry name" value="P-loop containing nucleotide triphosphate hydrolases"/>
    <property type="match status" value="1"/>
</dbReference>
<dbReference type="EMBL" id="JBHSXX010000001">
    <property type="protein sequence ID" value="MFC6865803.1"/>
    <property type="molecule type" value="Genomic_DNA"/>
</dbReference>
<organism evidence="3 4">
    <name type="scientific">Haloechinothrix salitolerans</name>
    <dbReference type="NCBI Taxonomy" id="926830"/>
    <lineage>
        <taxon>Bacteria</taxon>
        <taxon>Bacillati</taxon>
        <taxon>Actinomycetota</taxon>
        <taxon>Actinomycetes</taxon>
        <taxon>Pseudonocardiales</taxon>
        <taxon>Pseudonocardiaceae</taxon>
        <taxon>Haloechinothrix</taxon>
    </lineage>
</organism>
<dbReference type="InterPro" id="IPR045063">
    <property type="entry name" value="Dynamin_N"/>
</dbReference>